<dbReference type="EMBL" id="FORQ01000001">
    <property type="protein sequence ID" value="SFI68092.1"/>
    <property type="molecule type" value="Genomic_DNA"/>
</dbReference>
<name>A0A1I3K6K9_9FLAO</name>
<sequence>MKNITYKNLRFLLPKTALMAIAGSLFLVSCTTTLGGYTETDGVYYDPSTDTLPEGMMNTEGNRIGEYYDYQANDDQNKYLNVENRNQRWQESDGSDWGNFTGTDTYYSNDSWGYPYGMYPGFGFGLGYGWGYGGYYSPWGFGYSPFSNYYGYNSPYYGYYNPYYGYYNPYGYGYYGGYNPYYSPYGYGYGYNSYNAPRLEYKRSGATNSFRDGNNEVRRSSNQTNGFRNNNQIYQNSTQQRNTQQPRYRTAPRTNDNQSSPRRQAVPQSYEPSYRNNSNDNSYRSSGRSGSFESGSSTRSSSSSSSRSGGFRR</sequence>
<proteinExistence type="predicted"/>
<dbReference type="Proteomes" id="UP000242560">
    <property type="component" value="Unassembled WGS sequence"/>
</dbReference>
<feature type="signal peptide" evidence="2">
    <location>
        <begin position="1"/>
        <end position="22"/>
    </location>
</feature>
<keyword evidence="2" id="KW-0732">Signal</keyword>
<dbReference type="PROSITE" id="PS51257">
    <property type="entry name" value="PROKAR_LIPOPROTEIN"/>
    <property type="match status" value="1"/>
</dbReference>
<evidence type="ECO:0008006" key="5">
    <source>
        <dbReference type="Google" id="ProtNLM"/>
    </source>
</evidence>
<protein>
    <recommendedName>
        <fullName evidence="5">Prolyl-tRNA synthetase</fullName>
    </recommendedName>
</protein>
<feature type="chain" id="PRO_5015323151" description="Prolyl-tRNA synthetase" evidence="2">
    <location>
        <begin position="23"/>
        <end position="313"/>
    </location>
</feature>
<feature type="compositionally biased region" description="Low complexity" evidence="1">
    <location>
        <begin position="273"/>
        <end position="313"/>
    </location>
</feature>
<evidence type="ECO:0000256" key="1">
    <source>
        <dbReference type="SAM" id="MobiDB-lite"/>
    </source>
</evidence>
<gene>
    <name evidence="3" type="ORF">SAMN05421638_0623</name>
</gene>
<accession>A0A1I3K6K9</accession>
<dbReference type="RefSeq" id="WP_143068738.1">
    <property type="nucleotide sequence ID" value="NZ_FORQ01000001.1"/>
</dbReference>
<organism evidence="3 4">
    <name type="scientific">Kaistella treverensis</name>
    <dbReference type="NCBI Taxonomy" id="631455"/>
    <lineage>
        <taxon>Bacteria</taxon>
        <taxon>Pseudomonadati</taxon>
        <taxon>Bacteroidota</taxon>
        <taxon>Flavobacteriia</taxon>
        <taxon>Flavobacteriales</taxon>
        <taxon>Weeksellaceae</taxon>
        <taxon>Chryseobacterium group</taxon>
        <taxon>Kaistella</taxon>
    </lineage>
</organism>
<feature type="compositionally biased region" description="Polar residues" evidence="1">
    <location>
        <begin position="220"/>
        <end position="271"/>
    </location>
</feature>
<evidence type="ECO:0000313" key="3">
    <source>
        <dbReference type="EMBL" id="SFI68092.1"/>
    </source>
</evidence>
<keyword evidence="4" id="KW-1185">Reference proteome</keyword>
<dbReference type="AlphaFoldDB" id="A0A1I3K6K9"/>
<reference evidence="4" key="1">
    <citation type="submission" date="2016-10" db="EMBL/GenBank/DDBJ databases">
        <authorList>
            <person name="Varghese N."/>
            <person name="Submissions S."/>
        </authorList>
    </citation>
    <scope>NUCLEOTIDE SEQUENCE [LARGE SCALE GENOMIC DNA]</scope>
    <source>
        <strain evidence="4">DSM 22251</strain>
    </source>
</reference>
<feature type="region of interest" description="Disordered" evidence="1">
    <location>
        <begin position="205"/>
        <end position="313"/>
    </location>
</feature>
<evidence type="ECO:0000256" key="2">
    <source>
        <dbReference type="SAM" id="SignalP"/>
    </source>
</evidence>
<evidence type="ECO:0000313" key="4">
    <source>
        <dbReference type="Proteomes" id="UP000242560"/>
    </source>
</evidence>